<protein>
    <submittedName>
        <fullName evidence="2">Uncharacterized protein</fullName>
    </submittedName>
</protein>
<gene>
    <name evidence="2" type="ORF">EJB05_42852</name>
</gene>
<dbReference type="Gramene" id="TVU09381">
    <property type="protein sequence ID" value="TVU09381"/>
    <property type="gene ID" value="EJB05_42852"/>
</dbReference>
<name>A0A5J9TFH8_9POAL</name>
<organism evidence="2 3">
    <name type="scientific">Eragrostis curvula</name>
    <name type="common">weeping love grass</name>
    <dbReference type="NCBI Taxonomy" id="38414"/>
    <lineage>
        <taxon>Eukaryota</taxon>
        <taxon>Viridiplantae</taxon>
        <taxon>Streptophyta</taxon>
        <taxon>Embryophyta</taxon>
        <taxon>Tracheophyta</taxon>
        <taxon>Spermatophyta</taxon>
        <taxon>Magnoliopsida</taxon>
        <taxon>Liliopsida</taxon>
        <taxon>Poales</taxon>
        <taxon>Poaceae</taxon>
        <taxon>PACMAD clade</taxon>
        <taxon>Chloridoideae</taxon>
        <taxon>Eragrostideae</taxon>
        <taxon>Eragrostidinae</taxon>
        <taxon>Eragrostis</taxon>
    </lineage>
</organism>
<dbReference type="Proteomes" id="UP000324897">
    <property type="component" value="Chromosome 3"/>
</dbReference>
<dbReference type="EMBL" id="RWGY01000039">
    <property type="protein sequence ID" value="TVU09381.1"/>
    <property type="molecule type" value="Genomic_DNA"/>
</dbReference>
<feature type="non-terminal residue" evidence="2">
    <location>
        <position position="1"/>
    </location>
</feature>
<keyword evidence="1" id="KW-0732">Signal</keyword>
<evidence type="ECO:0000313" key="3">
    <source>
        <dbReference type="Proteomes" id="UP000324897"/>
    </source>
</evidence>
<keyword evidence="3" id="KW-1185">Reference proteome</keyword>
<proteinExistence type="predicted"/>
<feature type="non-terminal residue" evidence="2">
    <location>
        <position position="243"/>
    </location>
</feature>
<reference evidence="2 3" key="1">
    <citation type="journal article" date="2019" name="Sci. Rep.">
        <title>A high-quality genome of Eragrostis curvula grass provides insights into Poaceae evolution and supports new strategies to enhance forage quality.</title>
        <authorList>
            <person name="Carballo J."/>
            <person name="Santos B.A.C.M."/>
            <person name="Zappacosta D."/>
            <person name="Garbus I."/>
            <person name="Selva J.P."/>
            <person name="Gallo C.A."/>
            <person name="Diaz A."/>
            <person name="Albertini E."/>
            <person name="Caccamo M."/>
            <person name="Echenique V."/>
        </authorList>
    </citation>
    <scope>NUCLEOTIDE SEQUENCE [LARGE SCALE GENOMIC DNA]</scope>
    <source>
        <strain evidence="3">cv. Victoria</strain>
        <tissue evidence="2">Leaf</tissue>
    </source>
</reference>
<evidence type="ECO:0000313" key="2">
    <source>
        <dbReference type="EMBL" id="TVU09381.1"/>
    </source>
</evidence>
<sequence>MACAAALKVTAVCIMLVLTMGQLMAAASVVHQQQQQDATAHPRRLLGLSGKPGLPESTGAVGRHDRSDAVVSACSTASCGIVVAGMMNAGYLLREFTLLGVVASPSCVRCLCRGASRAVFTDPRIIRTESRPVSLLGDDGGGGEILPMEATSRGRRRRASHHWRRTGWMVHISYNLEIARVVEPIGDYRLWQGKDFFICKDHRKMVQRKRRVKRGERKHREWFAGRRFASAQPCCRSSDLNEK</sequence>
<dbReference type="AlphaFoldDB" id="A0A5J9TFH8"/>
<evidence type="ECO:0000256" key="1">
    <source>
        <dbReference type="SAM" id="SignalP"/>
    </source>
</evidence>
<comment type="caution">
    <text evidence="2">The sequence shown here is derived from an EMBL/GenBank/DDBJ whole genome shotgun (WGS) entry which is preliminary data.</text>
</comment>
<feature type="signal peptide" evidence="1">
    <location>
        <begin position="1"/>
        <end position="21"/>
    </location>
</feature>
<feature type="chain" id="PRO_5023875653" evidence="1">
    <location>
        <begin position="22"/>
        <end position="243"/>
    </location>
</feature>
<accession>A0A5J9TFH8</accession>